<comment type="similarity">
    <text evidence="1">To bacterial alkanal monooxygenase alpha and beta chains.</text>
</comment>
<evidence type="ECO:0000259" key="2">
    <source>
        <dbReference type="Pfam" id="PF00296"/>
    </source>
</evidence>
<comment type="caution">
    <text evidence="3">The sequence shown here is derived from an EMBL/GenBank/DDBJ whole genome shotgun (WGS) entry which is preliminary data.</text>
</comment>
<evidence type="ECO:0000313" key="4">
    <source>
        <dbReference type="Proteomes" id="UP000431744"/>
    </source>
</evidence>
<keyword evidence="4" id="KW-1185">Reference proteome</keyword>
<dbReference type="Gene3D" id="3.20.20.30">
    <property type="entry name" value="Luciferase-like domain"/>
    <property type="match status" value="1"/>
</dbReference>
<dbReference type="PANTHER" id="PTHR30137:SF6">
    <property type="entry name" value="LUCIFERASE-LIKE MONOOXYGENASE"/>
    <property type="match status" value="1"/>
</dbReference>
<dbReference type="Proteomes" id="UP000431744">
    <property type="component" value="Unassembled WGS sequence"/>
</dbReference>
<dbReference type="InterPro" id="IPR011251">
    <property type="entry name" value="Luciferase-like_dom"/>
</dbReference>
<dbReference type="FunFam" id="3.20.20.30:FF:000002">
    <property type="entry name" value="LLM class flavin-dependent oxidoreductase"/>
    <property type="match status" value="1"/>
</dbReference>
<name>A0A6H9WJN7_9MICO</name>
<dbReference type="Pfam" id="PF00296">
    <property type="entry name" value="Bac_luciferase"/>
    <property type="match status" value="1"/>
</dbReference>
<accession>A0A6H9WJN7</accession>
<dbReference type="SUPFAM" id="SSF51679">
    <property type="entry name" value="Bacterial luciferase-like"/>
    <property type="match status" value="1"/>
</dbReference>
<evidence type="ECO:0000313" key="3">
    <source>
        <dbReference type="EMBL" id="KAB1647859.1"/>
    </source>
</evidence>
<gene>
    <name evidence="3" type="ORF">F8O04_12630</name>
</gene>
<organism evidence="3 4">
    <name type="scientific">Pseudoclavibacter endophyticus</name>
    <dbReference type="NCBI Taxonomy" id="1778590"/>
    <lineage>
        <taxon>Bacteria</taxon>
        <taxon>Bacillati</taxon>
        <taxon>Actinomycetota</taxon>
        <taxon>Actinomycetes</taxon>
        <taxon>Micrococcales</taxon>
        <taxon>Microbacteriaceae</taxon>
        <taxon>Pseudoclavibacter</taxon>
    </lineage>
</organism>
<dbReference type="InterPro" id="IPR050766">
    <property type="entry name" value="Bact_Lucif_Oxidored"/>
</dbReference>
<dbReference type="PANTHER" id="PTHR30137">
    <property type="entry name" value="LUCIFERASE-LIKE MONOOXYGENASE"/>
    <property type="match status" value="1"/>
</dbReference>
<dbReference type="InterPro" id="IPR036661">
    <property type="entry name" value="Luciferase-like_sf"/>
</dbReference>
<proteinExistence type="predicted"/>
<dbReference type="NCBIfam" id="TIGR03558">
    <property type="entry name" value="oxido_grp_1"/>
    <property type="match status" value="1"/>
</dbReference>
<dbReference type="OrthoDB" id="9780518at2"/>
<protein>
    <submittedName>
        <fullName evidence="3">LLM class flavin-dependent oxidoreductase</fullName>
    </submittedName>
</protein>
<dbReference type="RefSeq" id="WP_158029752.1">
    <property type="nucleotide sequence ID" value="NZ_BMHG01000001.1"/>
</dbReference>
<dbReference type="GO" id="GO:0016705">
    <property type="term" value="F:oxidoreductase activity, acting on paired donors, with incorporation or reduction of molecular oxygen"/>
    <property type="evidence" value="ECO:0007669"/>
    <property type="project" value="InterPro"/>
</dbReference>
<dbReference type="AlphaFoldDB" id="A0A6H9WJN7"/>
<feature type="domain" description="Luciferase-like" evidence="2">
    <location>
        <begin position="7"/>
        <end position="299"/>
    </location>
</feature>
<reference evidence="3 4" key="1">
    <citation type="submission" date="2019-09" db="EMBL/GenBank/DDBJ databases">
        <title>Phylogeny of genus Pseudoclavibacter and closely related genus.</title>
        <authorList>
            <person name="Li Y."/>
        </authorList>
    </citation>
    <scope>NUCLEOTIDE SEQUENCE [LARGE SCALE GENOMIC DNA]</scope>
    <source>
        <strain evidence="3 4">EGI 60007</strain>
    </source>
</reference>
<dbReference type="EMBL" id="WBJY01000003">
    <property type="protein sequence ID" value="KAB1647859.1"/>
    <property type="molecule type" value="Genomic_DNA"/>
</dbReference>
<dbReference type="InterPro" id="IPR019949">
    <property type="entry name" value="CmoO-like"/>
</dbReference>
<evidence type="ECO:0000256" key="1">
    <source>
        <dbReference type="ARBA" id="ARBA00007789"/>
    </source>
</evidence>
<sequence length="350" mass="37527">MTTPLSVLDLAFVAPGQTPADAFAASVRLAQAAERHRFERVWYAEHHNMAEIASSATSVLIEHIASRTERIRVGAGGIMLPNHSPLTIAEQFGTLATLHPGRIDLGLGRAPGSDQRTLHALRRDAMSAESFPQDVVELQAYLRGASVVEGVSAYPGAGTDVELHILGSSLFGAQLAAALGLPYAFASHFAPQALMQAVAAYRERFEPSGVIDEPRVIVGANVIAAEDETEAETTRDRVLRQRARRFINHAERYTDEQLDAIIASPQGRQIADMMRYTAVGTSEQVGAWLDDFAAKTGADEIMIAFQSDTVEGRIRSLELTAASGAMAPAISWQPSGAHADAERAPAHRAG</sequence>
<dbReference type="GO" id="GO:0005829">
    <property type="term" value="C:cytosol"/>
    <property type="evidence" value="ECO:0007669"/>
    <property type="project" value="TreeGrafter"/>
</dbReference>